<feature type="domain" description="Tr-type G" evidence="3">
    <location>
        <begin position="7"/>
        <end position="50"/>
    </location>
</feature>
<evidence type="ECO:0000256" key="2">
    <source>
        <dbReference type="ARBA" id="ARBA00023134"/>
    </source>
</evidence>
<evidence type="ECO:0000259" key="3">
    <source>
        <dbReference type="Pfam" id="PF00009"/>
    </source>
</evidence>
<organism evidence="4 5">
    <name type="scientific">Candidatus Alectryocaccomicrobium excrementavium</name>
    <dbReference type="NCBI Taxonomy" id="2840668"/>
    <lineage>
        <taxon>Bacteria</taxon>
        <taxon>Bacillati</taxon>
        <taxon>Bacillota</taxon>
        <taxon>Clostridia</taxon>
        <taxon>Candidatus Alectryocaccomicrobium</taxon>
    </lineage>
</organism>
<dbReference type="GO" id="GO:0005525">
    <property type="term" value="F:GTP binding"/>
    <property type="evidence" value="ECO:0007669"/>
    <property type="project" value="UniProtKB-KW"/>
</dbReference>
<comment type="caution">
    <text evidence="4">The sequence shown here is derived from an EMBL/GenBank/DDBJ whole genome shotgun (WGS) entry which is preliminary data.</text>
</comment>
<evidence type="ECO:0000313" key="5">
    <source>
        <dbReference type="Proteomes" id="UP000824140"/>
    </source>
</evidence>
<dbReference type="PANTHER" id="PTHR43261">
    <property type="entry name" value="TRANSLATION ELONGATION FACTOR G-RELATED"/>
    <property type="match status" value="1"/>
</dbReference>
<dbReference type="InterPro" id="IPR000795">
    <property type="entry name" value="T_Tr_GTP-bd_dom"/>
</dbReference>
<proteinExistence type="predicted"/>
<dbReference type="PANTHER" id="PTHR43261:SF6">
    <property type="entry name" value="ELONGATION FACTOR G-LIKE PROTEIN"/>
    <property type="match status" value="1"/>
</dbReference>
<sequence>MKDYCTKNIRNIAVVGHGGEGKTTLVEALLFATGTIDRQGRVEDGTTTTDF</sequence>
<feature type="non-terminal residue" evidence="4">
    <location>
        <position position="51"/>
    </location>
</feature>
<dbReference type="EMBL" id="DVJN01000256">
    <property type="protein sequence ID" value="HIS94008.1"/>
    <property type="molecule type" value="Genomic_DNA"/>
</dbReference>
<dbReference type="InterPro" id="IPR027417">
    <property type="entry name" value="P-loop_NTPase"/>
</dbReference>
<reference evidence="4" key="1">
    <citation type="submission" date="2020-10" db="EMBL/GenBank/DDBJ databases">
        <authorList>
            <person name="Gilroy R."/>
        </authorList>
    </citation>
    <scope>NUCLEOTIDE SEQUENCE</scope>
    <source>
        <strain evidence="4">13766</strain>
    </source>
</reference>
<dbReference type="Gene3D" id="3.40.50.300">
    <property type="entry name" value="P-loop containing nucleotide triphosphate hydrolases"/>
    <property type="match status" value="1"/>
</dbReference>
<name>A0A9D1G2B5_9FIRM</name>
<keyword evidence="1" id="KW-0547">Nucleotide-binding</keyword>
<dbReference type="Pfam" id="PF00009">
    <property type="entry name" value="GTP_EFTU"/>
    <property type="match status" value="1"/>
</dbReference>
<gene>
    <name evidence="4" type="ORF">IAA84_13435</name>
</gene>
<dbReference type="Proteomes" id="UP000824140">
    <property type="component" value="Unassembled WGS sequence"/>
</dbReference>
<evidence type="ECO:0000256" key="1">
    <source>
        <dbReference type="ARBA" id="ARBA00022741"/>
    </source>
</evidence>
<reference evidence="4" key="2">
    <citation type="journal article" date="2021" name="PeerJ">
        <title>Extensive microbial diversity within the chicken gut microbiome revealed by metagenomics and culture.</title>
        <authorList>
            <person name="Gilroy R."/>
            <person name="Ravi A."/>
            <person name="Getino M."/>
            <person name="Pursley I."/>
            <person name="Horton D.L."/>
            <person name="Alikhan N.F."/>
            <person name="Baker D."/>
            <person name="Gharbi K."/>
            <person name="Hall N."/>
            <person name="Watson M."/>
            <person name="Adriaenssens E.M."/>
            <person name="Foster-Nyarko E."/>
            <person name="Jarju S."/>
            <person name="Secka A."/>
            <person name="Antonio M."/>
            <person name="Oren A."/>
            <person name="Chaudhuri R.R."/>
            <person name="La Ragione R."/>
            <person name="Hildebrand F."/>
            <person name="Pallen M.J."/>
        </authorList>
    </citation>
    <scope>NUCLEOTIDE SEQUENCE</scope>
    <source>
        <strain evidence="4">13766</strain>
    </source>
</reference>
<dbReference type="GO" id="GO:0032790">
    <property type="term" value="P:ribosome disassembly"/>
    <property type="evidence" value="ECO:0007669"/>
    <property type="project" value="TreeGrafter"/>
</dbReference>
<dbReference type="GO" id="GO:0003924">
    <property type="term" value="F:GTPase activity"/>
    <property type="evidence" value="ECO:0007669"/>
    <property type="project" value="InterPro"/>
</dbReference>
<accession>A0A9D1G2B5</accession>
<evidence type="ECO:0000313" key="4">
    <source>
        <dbReference type="EMBL" id="HIS94008.1"/>
    </source>
</evidence>
<dbReference type="SUPFAM" id="SSF52540">
    <property type="entry name" value="P-loop containing nucleoside triphosphate hydrolases"/>
    <property type="match status" value="1"/>
</dbReference>
<keyword evidence="2" id="KW-0342">GTP-binding</keyword>
<protein>
    <recommendedName>
        <fullName evidence="3">Tr-type G domain-containing protein</fullName>
    </recommendedName>
</protein>
<dbReference type="AlphaFoldDB" id="A0A9D1G2B5"/>